<organism evidence="2 3">
    <name type="scientific">Candidatus Limivivens merdigallinarum</name>
    <dbReference type="NCBI Taxonomy" id="2840859"/>
    <lineage>
        <taxon>Bacteria</taxon>
        <taxon>Bacillati</taxon>
        <taxon>Bacillota</taxon>
        <taxon>Clostridia</taxon>
        <taxon>Lachnospirales</taxon>
        <taxon>Lachnospiraceae</taxon>
        <taxon>Lachnospiraceae incertae sedis</taxon>
        <taxon>Candidatus Limivivens</taxon>
    </lineage>
</organism>
<name>A0A9D1CZE3_9FIRM</name>
<dbReference type="CDD" id="cd00158">
    <property type="entry name" value="RHOD"/>
    <property type="match status" value="1"/>
</dbReference>
<dbReference type="SUPFAM" id="SSF52821">
    <property type="entry name" value="Rhodanese/Cell cycle control phosphatase"/>
    <property type="match status" value="1"/>
</dbReference>
<dbReference type="Gene3D" id="3.40.250.10">
    <property type="entry name" value="Rhodanese-like domain"/>
    <property type="match status" value="1"/>
</dbReference>
<sequence length="103" mass="11839">MMRFERISAKELDGYLGRKDVCVIDLRSPDEYVMRHIKGAINIPYHRIRECCMFPGNMTLVFYCDRGAVSMAVAREMAEKGYETRTVNGGFLAYHGGMTESFR</sequence>
<evidence type="ECO:0000313" key="2">
    <source>
        <dbReference type="EMBL" id="HIQ95030.1"/>
    </source>
</evidence>
<dbReference type="PANTHER" id="PTHR43031:SF1">
    <property type="entry name" value="PYRIDINE NUCLEOTIDE-DISULPHIDE OXIDOREDUCTASE"/>
    <property type="match status" value="1"/>
</dbReference>
<comment type="caution">
    <text evidence="2">The sequence shown here is derived from an EMBL/GenBank/DDBJ whole genome shotgun (WGS) entry which is preliminary data.</text>
</comment>
<reference evidence="2" key="2">
    <citation type="journal article" date="2021" name="PeerJ">
        <title>Extensive microbial diversity within the chicken gut microbiome revealed by metagenomics and culture.</title>
        <authorList>
            <person name="Gilroy R."/>
            <person name="Ravi A."/>
            <person name="Getino M."/>
            <person name="Pursley I."/>
            <person name="Horton D.L."/>
            <person name="Alikhan N.F."/>
            <person name="Baker D."/>
            <person name="Gharbi K."/>
            <person name="Hall N."/>
            <person name="Watson M."/>
            <person name="Adriaenssens E.M."/>
            <person name="Foster-Nyarko E."/>
            <person name="Jarju S."/>
            <person name="Secka A."/>
            <person name="Antonio M."/>
            <person name="Oren A."/>
            <person name="Chaudhuri R.R."/>
            <person name="La Ragione R."/>
            <person name="Hildebrand F."/>
            <person name="Pallen M.J."/>
        </authorList>
    </citation>
    <scope>NUCLEOTIDE SEQUENCE</scope>
    <source>
        <strain evidence="2">ChiSjej3B21-11622</strain>
    </source>
</reference>
<dbReference type="InterPro" id="IPR001763">
    <property type="entry name" value="Rhodanese-like_dom"/>
</dbReference>
<dbReference type="InterPro" id="IPR036873">
    <property type="entry name" value="Rhodanese-like_dom_sf"/>
</dbReference>
<accession>A0A9D1CZE3</accession>
<dbReference type="Proteomes" id="UP000886886">
    <property type="component" value="Unassembled WGS sequence"/>
</dbReference>
<dbReference type="EMBL" id="DVFT01000008">
    <property type="protein sequence ID" value="HIQ95030.1"/>
    <property type="molecule type" value="Genomic_DNA"/>
</dbReference>
<proteinExistence type="predicted"/>
<dbReference type="Pfam" id="PF00581">
    <property type="entry name" value="Rhodanese"/>
    <property type="match status" value="1"/>
</dbReference>
<evidence type="ECO:0000259" key="1">
    <source>
        <dbReference type="PROSITE" id="PS50206"/>
    </source>
</evidence>
<dbReference type="PROSITE" id="PS50206">
    <property type="entry name" value="RHODANESE_3"/>
    <property type="match status" value="1"/>
</dbReference>
<feature type="domain" description="Rhodanese" evidence="1">
    <location>
        <begin position="17"/>
        <end position="100"/>
    </location>
</feature>
<protein>
    <submittedName>
        <fullName evidence="2">Rhodanese-like domain-containing protein</fullName>
    </submittedName>
</protein>
<dbReference type="InterPro" id="IPR050229">
    <property type="entry name" value="GlpE_sulfurtransferase"/>
</dbReference>
<gene>
    <name evidence="2" type="ORF">IAB26_00535</name>
</gene>
<reference evidence="2" key="1">
    <citation type="submission" date="2020-10" db="EMBL/GenBank/DDBJ databases">
        <authorList>
            <person name="Gilroy R."/>
        </authorList>
    </citation>
    <scope>NUCLEOTIDE SEQUENCE</scope>
    <source>
        <strain evidence="2">ChiSjej3B21-11622</strain>
    </source>
</reference>
<evidence type="ECO:0000313" key="3">
    <source>
        <dbReference type="Proteomes" id="UP000886886"/>
    </source>
</evidence>
<dbReference type="AlphaFoldDB" id="A0A9D1CZE3"/>
<dbReference type="PANTHER" id="PTHR43031">
    <property type="entry name" value="FAD-DEPENDENT OXIDOREDUCTASE"/>
    <property type="match status" value="1"/>
</dbReference>
<dbReference type="SMART" id="SM00450">
    <property type="entry name" value="RHOD"/>
    <property type="match status" value="1"/>
</dbReference>